<accession>A0A1I0QH83</accession>
<sequence>MSLALLASPQAEMLSAFVIVGVLLVGIPTVGIYRDASAHSPRPVTWTAAMAVAAAVVPLLGPLGVWFLYTSVEVRR</sequence>
<reference evidence="2 3" key="1">
    <citation type="submission" date="2016-10" db="EMBL/GenBank/DDBJ databases">
        <authorList>
            <person name="de Groot N.N."/>
        </authorList>
    </citation>
    <scope>NUCLEOTIDE SEQUENCE [LARGE SCALE GENOMIC DNA]</scope>
    <source>
        <strain evidence="2 3">CGMCC 1.5337</strain>
    </source>
</reference>
<keyword evidence="3" id="KW-1185">Reference proteome</keyword>
<proteinExistence type="predicted"/>
<gene>
    <name evidence="2" type="ORF">SAMN04487945_2593</name>
</gene>
<dbReference type="STRING" id="355548.SAMN04487945_2593"/>
<keyword evidence="1" id="KW-0812">Transmembrane</keyword>
<keyword evidence="1" id="KW-0472">Membrane</keyword>
<keyword evidence="1" id="KW-1133">Transmembrane helix</keyword>
<organism evidence="2 3">
    <name type="scientific">Halobacterium jilantaiense</name>
    <dbReference type="NCBI Taxonomy" id="355548"/>
    <lineage>
        <taxon>Archaea</taxon>
        <taxon>Methanobacteriati</taxon>
        <taxon>Methanobacteriota</taxon>
        <taxon>Stenosarchaea group</taxon>
        <taxon>Halobacteria</taxon>
        <taxon>Halobacteriales</taxon>
        <taxon>Halobacteriaceae</taxon>
        <taxon>Halobacterium</taxon>
    </lineage>
</organism>
<dbReference type="AlphaFoldDB" id="A0A1I0QH83"/>
<name>A0A1I0QH83_9EURY</name>
<dbReference type="OrthoDB" id="379193at2157"/>
<feature type="transmembrane region" description="Helical" evidence="1">
    <location>
        <begin position="13"/>
        <end position="33"/>
    </location>
</feature>
<feature type="transmembrane region" description="Helical" evidence="1">
    <location>
        <begin position="45"/>
        <end position="69"/>
    </location>
</feature>
<evidence type="ECO:0000256" key="1">
    <source>
        <dbReference type="SAM" id="Phobius"/>
    </source>
</evidence>
<evidence type="ECO:0000313" key="3">
    <source>
        <dbReference type="Proteomes" id="UP000198518"/>
    </source>
</evidence>
<evidence type="ECO:0000313" key="2">
    <source>
        <dbReference type="EMBL" id="SEW26197.1"/>
    </source>
</evidence>
<dbReference type="EMBL" id="FOJA01000001">
    <property type="protein sequence ID" value="SEW26197.1"/>
    <property type="molecule type" value="Genomic_DNA"/>
</dbReference>
<dbReference type="Proteomes" id="UP000198518">
    <property type="component" value="Unassembled WGS sequence"/>
</dbReference>
<dbReference type="RefSeq" id="WP_089669894.1">
    <property type="nucleotide sequence ID" value="NZ_FOJA01000001.1"/>
</dbReference>
<protein>
    <submittedName>
        <fullName evidence="2">Uncharacterized protein</fullName>
    </submittedName>
</protein>